<dbReference type="InterPro" id="IPR037729">
    <property type="entry name" value="CCHa1/2"/>
</dbReference>
<dbReference type="PANTHER" id="PTHR35980">
    <property type="entry name" value="NEUROPEPTIDE CCHAMIDE-1-RELATED"/>
    <property type="match status" value="1"/>
</dbReference>
<dbReference type="GO" id="GO:0005184">
    <property type="term" value="F:neuropeptide hormone activity"/>
    <property type="evidence" value="ECO:0007669"/>
    <property type="project" value="InterPro"/>
</dbReference>
<dbReference type="EMBL" id="JXJN01012825">
    <property type="status" value="NOT_ANNOTATED_CDS"/>
    <property type="molecule type" value="Genomic_DNA"/>
</dbReference>
<reference evidence="2" key="2">
    <citation type="submission" date="2020-05" db="UniProtKB">
        <authorList>
            <consortium name="EnsemblMetazoa"/>
        </authorList>
    </citation>
    <scope>IDENTIFICATION</scope>
    <source>
        <strain evidence="2">IAEA</strain>
    </source>
</reference>
<sequence>MKHSITIFLALVCTMCLAAHQSQAKKGCKAYGYACYGGHGKRSLFGAVEMEENFISSPDAVLMLYSSKPNPLHANNRQDGEPETPPLQLIKILKPWVPQAQPRKPADRFDASEYLTYDDYLFKHCWSIKRFYSITKKYDPSDANVIS</sequence>
<dbReference type="PANTHER" id="PTHR35980:SF1">
    <property type="entry name" value="NEUROPEPTIDE CCHAMIDE-1-RELATED"/>
    <property type="match status" value="1"/>
</dbReference>
<dbReference type="VEuPathDB" id="VectorBase:GPPI027237"/>
<accession>A0A1B0BEA2</accession>
<feature type="signal peptide" evidence="1">
    <location>
        <begin position="1"/>
        <end position="24"/>
    </location>
</feature>
<evidence type="ECO:0000313" key="2">
    <source>
        <dbReference type="EnsemblMetazoa" id="GPPI027237-PA"/>
    </source>
</evidence>
<feature type="chain" id="PRO_5008404765" description="CCHamide-2" evidence="1">
    <location>
        <begin position="25"/>
        <end position="147"/>
    </location>
</feature>
<dbReference type="GO" id="GO:0005615">
    <property type="term" value="C:extracellular space"/>
    <property type="evidence" value="ECO:0007669"/>
    <property type="project" value="TreeGrafter"/>
</dbReference>
<dbReference type="AlphaFoldDB" id="A0A1B0BEA2"/>
<protein>
    <recommendedName>
        <fullName evidence="4">CCHamide-2</fullName>
    </recommendedName>
</protein>
<evidence type="ECO:0008006" key="4">
    <source>
        <dbReference type="Google" id="ProtNLM"/>
    </source>
</evidence>
<evidence type="ECO:0000313" key="3">
    <source>
        <dbReference type="Proteomes" id="UP000092460"/>
    </source>
</evidence>
<reference evidence="3" key="1">
    <citation type="submission" date="2015-01" db="EMBL/GenBank/DDBJ databases">
        <authorList>
            <person name="Aksoy S."/>
            <person name="Warren W."/>
            <person name="Wilson R.K."/>
        </authorList>
    </citation>
    <scope>NUCLEOTIDE SEQUENCE [LARGE SCALE GENOMIC DNA]</scope>
    <source>
        <strain evidence="3">IAEA</strain>
    </source>
</reference>
<proteinExistence type="predicted"/>
<evidence type="ECO:0000256" key="1">
    <source>
        <dbReference type="SAM" id="SignalP"/>
    </source>
</evidence>
<name>A0A1B0BEA2_9MUSC</name>
<dbReference type="EnsemblMetazoa" id="GPPI027237-RA">
    <property type="protein sequence ID" value="GPPI027237-PA"/>
    <property type="gene ID" value="GPPI027237"/>
</dbReference>
<organism evidence="2 3">
    <name type="scientific">Glossina palpalis gambiensis</name>
    <dbReference type="NCBI Taxonomy" id="67801"/>
    <lineage>
        <taxon>Eukaryota</taxon>
        <taxon>Metazoa</taxon>
        <taxon>Ecdysozoa</taxon>
        <taxon>Arthropoda</taxon>
        <taxon>Hexapoda</taxon>
        <taxon>Insecta</taxon>
        <taxon>Pterygota</taxon>
        <taxon>Neoptera</taxon>
        <taxon>Endopterygota</taxon>
        <taxon>Diptera</taxon>
        <taxon>Brachycera</taxon>
        <taxon>Muscomorpha</taxon>
        <taxon>Hippoboscoidea</taxon>
        <taxon>Glossinidae</taxon>
        <taxon>Glossina</taxon>
    </lineage>
</organism>
<dbReference type="Proteomes" id="UP000092460">
    <property type="component" value="Unassembled WGS sequence"/>
</dbReference>
<dbReference type="GO" id="GO:0007218">
    <property type="term" value="P:neuropeptide signaling pathway"/>
    <property type="evidence" value="ECO:0007669"/>
    <property type="project" value="InterPro"/>
</dbReference>
<keyword evidence="3" id="KW-1185">Reference proteome</keyword>
<keyword evidence="1" id="KW-0732">Signal</keyword>